<evidence type="ECO:0000313" key="1">
    <source>
        <dbReference type="EMBL" id="KAH7690854.1"/>
    </source>
</evidence>
<gene>
    <name evidence="1" type="ORF">IHE45_02G076800</name>
</gene>
<dbReference type="Proteomes" id="UP000827976">
    <property type="component" value="Chromosome 2"/>
</dbReference>
<organism evidence="1 2">
    <name type="scientific">Dioscorea alata</name>
    <name type="common">Purple yam</name>
    <dbReference type="NCBI Taxonomy" id="55571"/>
    <lineage>
        <taxon>Eukaryota</taxon>
        <taxon>Viridiplantae</taxon>
        <taxon>Streptophyta</taxon>
        <taxon>Embryophyta</taxon>
        <taxon>Tracheophyta</taxon>
        <taxon>Spermatophyta</taxon>
        <taxon>Magnoliopsida</taxon>
        <taxon>Liliopsida</taxon>
        <taxon>Dioscoreales</taxon>
        <taxon>Dioscoreaceae</taxon>
        <taxon>Dioscorea</taxon>
    </lineage>
</organism>
<keyword evidence="2" id="KW-1185">Reference proteome</keyword>
<reference evidence="2" key="1">
    <citation type="journal article" date="2022" name="Nat. Commun.">
        <title>Chromosome evolution and the genetic basis of agronomically important traits in greater yam.</title>
        <authorList>
            <person name="Bredeson J.V."/>
            <person name="Lyons J.B."/>
            <person name="Oniyinde I.O."/>
            <person name="Okereke N.R."/>
            <person name="Kolade O."/>
            <person name="Nnabue I."/>
            <person name="Nwadili C.O."/>
            <person name="Hribova E."/>
            <person name="Parker M."/>
            <person name="Nwogha J."/>
            <person name="Shu S."/>
            <person name="Carlson J."/>
            <person name="Kariba R."/>
            <person name="Muthemba S."/>
            <person name="Knop K."/>
            <person name="Barton G.J."/>
            <person name="Sherwood A.V."/>
            <person name="Lopez-Montes A."/>
            <person name="Asiedu R."/>
            <person name="Jamnadass R."/>
            <person name="Muchugi A."/>
            <person name="Goodstein D."/>
            <person name="Egesi C.N."/>
            <person name="Featherston J."/>
            <person name="Asfaw A."/>
            <person name="Simpson G.G."/>
            <person name="Dolezel J."/>
            <person name="Hendre P.S."/>
            <person name="Van Deynze A."/>
            <person name="Kumar P.L."/>
            <person name="Obidiegwu J.E."/>
            <person name="Bhattacharjee R."/>
            <person name="Rokhsar D.S."/>
        </authorList>
    </citation>
    <scope>NUCLEOTIDE SEQUENCE [LARGE SCALE GENOMIC DNA]</scope>
    <source>
        <strain evidence="2">cv. TDa95/00328</strain>
    </source>
</reference>
<accession>A0ACB7WQN0</accession>
<proteinExistence type="predicted"/>
<sequence>MKGFNVYRNSSVEWRPSSVLALATSPDSSQVAAARDDGSLEIWLVSPGSIGWHCQLTIQGDSRSRVSSLVWCRSSPRKAQAGRLLSSSIDGSISEWDLFSLQQKTVVDSVGVSIWQMALEPCNGPAQLSEIGLDTVADGFIDEDAHSDLECSEIDFDDESDVTCAVGAGSENQRLAVACDDGCIRLYNVTDTDGLTYNRAFLRASGRILSVAWSSDAKCIFSGTSNGLIRCWETTSFHEKYRITVGLGGFGSGPELCVWSLLFLRCGTLVSGDSTGSVQFWDSHHGTLLQAHTYHTGDVKALVTIPGQSTVFSAGSDGQVIMYKLSDVAHESGKKEYSKKWVYVGYVRAHTHDVQALTVAVPVVRKDSLPNEKVIRMRRREKPISFSYHKWAGFEEPMLISAGDDTKLFAYSAREFTHFSPHDICPAPQRPFIQLVHNTVTDKSPIILVQSSNCLDVMSIKLGSNASLSMPVGQGATTQLLARVKSKGSRKIICSSISGTGALLAYSDYVKPNIFELKKLGKGGWSVNKIQLPRRLPSAHCMVFSMDSSCLIISGHDRRIYVVDVKKSEVMNTLVPQRKENDLNLPPSEPPITKMFTSSDGRWLIAVNCFGDIYIFDLKIHRQYWFISRLNGASVTAGDFPPGNSNVFVVTTSLNQIYAFDINGKQLTEWSRRHTHLLPRRFQEFPGEVIGLSVSPSLSSTSVIVYSTRAMCLIDLGIPIDQDKDLPKSSGPPIDKYETIKHVKANRKRKNRNEETKSLNRSSDFCAFIDPVLFVSHISDNSLLIIEKQWIDVVQRFDAPVHRHVYGT</sequence>
<dbReference type="EMBL" id="CM037012">
    <property type="protein sequence ID" value="KAH7690854.1"/>
    <property type="molecule type" value="Genomic_DNA"/>
</dbReference>
<name>A0ACB7WQN0_DIOAL</name>
<protein>
    <submittedName>
        <fullName evidence="1">WD40 repeat protein</fullName>
    </submittedName>
</protein>
<comment type="caution">
    <text evidence="1">The sequence shown here is derived from an EMBL/GenBank/DDBJ whole genome shotgun (WGS) entry which is preliminary data.</text>
</comment>
<evidence type="ECO:0000313" key="2">
    <source>
        <dbReference type="Proteomes" id="UP000827976"/>
    </source>
</evidence>